<proteinExistence type="predicted"/>
<organism evidence="2 3">
    <name type="scientific">Macrophomina phaseolina</name>
    <dbReference type="NCBI Taxonomy" id="35725"/>
    <lineage>
        <taxon>Eukaryota</taxon>
        <taxon>Fungi</taxon>
        <taxon>Dikarya</taxon>
        <taxon>Ascomycota</taxon>
        <taxon>Pezizomycotina</taxon>
        <taxon>Dothideomycetes</taxon>
        <taxon>Dothideomycetes incertae sedis</taxon>
        <taxon>Botryosphaeriales</taxon>
        <taxon>Botryosphaeriaceae</taxon>
        <taxon>Macrophomina</taxon>
    </lineage>
</organism>
<name>A0ABQ8GM75_9PEZI</name>
<keyword evidence="1" id="KW-1133">Transmembrane helix</keyword>
<feature type="transmembrane region" description="Helical" evidence="1">
    <location>
        <begin position="108"/>
        <end position="126"/>
    </location>
</feature>
<gene>
    <name evidence="2" type="ORF">B0J12DRAFT_650021</name>
</gene>
<dbReference type="Proteomes" id="UP000774617">
    <property type="component" value="Unassembled WGS sequence"/>
</dbReference>
<evidence type="ECO:0000256" key="1">
    <source>
        <dbReference type="SAM" id="Phobius"/>
    </source>
</evidence>
<sequence>MSDVALGWKHRQAELADGVAVNASKSFFPYSDATAVAATSVSIIIASLALFHLQSRSRKSTTTPFLLHLALTLDFAIEYPLILAFHPATLTYPRDPFSQAEAPSALELAAQVGVCVLVEAACALALSSRLFRIADKFASGGDDPALRSTLRFLHPRAAILLAAALLGTPSSLTAVTGRLHAASMAVWILAQQHFGTFWRTDNDDER</sequence>
<reference evidence="2 3" key="1">
    <citation type="journal article" date="2021" name="Nat. Commun.">
        <title>Genetic determinants of endophytism in the Arabidopsis root mycobiome.</title>
        <authorList>
            <person name="Mesny F."/>
            <person name="Miyauchi S."/>
            <person name="Thiergart T."/>
            <person name="Pickel B."/>
            <person name="Atanasova L."/>
            <person name="Karlsson M."/>
            <person name="Huettel B."/>
            <person name="Barry K.W."/>
            <person name="Haridas S."/>
            <person name="Chen C."/>
            <person name="Bauer D."/>
            <person name="Andreopoulos W."/>
            <person name="Pangilinan J."/>
            <person name="LaButti K."/>
            <person name="Riley R."/>
            <person name="Lipzen A."/>
            <person name="Clum A."/>
            <person name="Drula E."/>
            <person name="Henrissat B."/>
            <person name="Kohler A."/>
            <person name="Grigoriev I.V."/>
            <person name="Martin F.M."/>
            <person name="Hacquard S."/>
        </authorList>
    </citation>
    <scope>NUCLEOTIDE SEQUENCE [LARGE SCALE GENOMIC DNA]</scope>
    <source>
        <strain evidence="2 3">MPI-SDFR-AT-0080</strain>
    </source>
</reference>
<keyword evidence="3" id="KW-1185">Reference proteome</keyword>
<protein>
    <submittedName>
        <fullName evidence="2">Uncharacterized protein</fullName>
    </submittedName>
</protein>
<comment type="caution">
    <text evidence="2">The sequence shown here is derived from an EMBL/GenBank/DDBJ whole genome shotgun (WGS) entry which is preliminary data.</text>
</comment>
<dbReference type="EMBL" id="JAGTJR010000005">
    <property type="protein sequence ID" value="KAH7060751.1"/>
    <property type="molecule type" value="Genomic_DNA"/>
</dbReference>
<evidence type="ECO:0000313" key="2">
    <source>
        <dbReference type="EMBL" id="KAH7060751.1"/>
    </source>
</evidence>
<keyword evidence="1" id="KW-0812">Transmembrane</keyword>
<accession>A0ABQ8GM75</accession>
<keyword evidence="1" id="KW-0472">Membrane</keyword>
<feature type="transmembrane region" description="Helical" evidence="1">
    <location>
        <begin position="65"/>
        <end position="88"/>
    </location>
</feature>
<feature type="transmembrane region" description="Helical" evidence="1">
    <location>
        <begin position="33"/>
        <end position="53"/>
    </location>
</feature>
<evidence type="ECO:0000313" key="3">
    <source>
        <dbReference type="Proteomes" id="UP000774617"/>
    </source>
</evidence>